<evidence type="ECO:0000256" key="1">
    <source>
        <dbReference type="ARBA" id="ARBA00023002"/>
    </source>
</evidence>
<keyword evidence="1" id="KW-0560">Oxidoreductase</keyword>
<dbReference type="PANTHER" id="PTHR43157">
    <property type="entry name" value="PHOSPHATIDYLINOSITOL-GLYCAN BIOSYNTHESIS CLASS F PROTEIN-RELATED"/>
    <property type="match status" value="1"/>
</dbReference>
<protein>
    <submittedName>
        <fullName evidence="4">Uncharacterized protein</fullName>
    </submittedName>
</protein>
<dbReference type="Proteomes" id="UP000245119">
    <property type="component" value="Linkage Group LG13"/>
</dbReference>
<comment type="similarity">
    <text evidence="2">Belongs to the short-chain dehydrogenases/reductases (SDR) family.</text>
</comment>
<name>A0A2T7NFY7_POMCA</name>
<dbReference type="InterPro" id="IPR036291">
    <property type="entry name" value="NAD(P)-bd_dom_sf"/>
</dbReference>
<keyword evidence="3" id="KW-0472">Membrane</keyword>
<dbReference type="AlphaFoldDB" id="A0A2T7NFY7"/>
<dbReference type="Gene3D" id="3.40.50.720">
    <property type="entry name" value="NAD(P)-binding Rossmann-like Domain"/>
    <property type="match status" value="1"/>
</dbReference>
<keyword evidence="5" id="KW-1185">Reference proteome</keyword>
<sequence length="331" mass="36449">MSVGGWLHACDRTTRVVVLTVGTAAVFAYVVFRLRRFGRCTSQTDLTGKTVVVTGANSGMGYCTALDMARRNARVILASPYMQLAEKAKAKIIEATGNQNVVVRFLDLGSMASVRQFVQEIKQESRLDILVNNAGVINLEQKITEDGLEINMAVNYFGHFLLTVELLDLLKKSTPSRIVNISSIAHKNSRMKTADMEYLLNDTSVSPFRKYATTKLAIVLFTRELARRLDGSGVTAYAVDPGYVATNIGKTLPMITKLLFLPFALVTKSAEVGAQTAIYCAVSDEVKGQSGKYYAECRLAEDSVHPLANDLEATRKLWELSEKWTKPTLSC</sequence>
<evidence type="ECO:0000313" key="5">
    <source>
        <dbReference type="Proteomes" id="UP000245119"/>
    </source>
</evidence>
<keyword evidence="3" id="KW-1133">Transmembrane helix</keyword>
<gene>
    <name evidence="4" type="ORF">C0Q70_20583</name>
</gene>
<organism evidence="4 5">
    <name type="scientific">Pomacea canaliculata</name>
    <name type="common">Golden apple snail</name>
    <dbReference type="NCBI Taxonomy" id="400727"/>
    <lineage>
        <taxon>Eukaryota</taxon>
        <taxon>Metazoa</taxon>
        <taxon>Spiralia</taxon>
        <taxon>Lophotrochozoa</taxon>
        <taxon>Mollusca</taxon>
        <taxon>Gastropoda</taxon>
        <taxon>Caenogastropoda</taxon>
        <taxon>Architaenioglossa</taxon>
        <taxon>Ampullarioidea</taxon>
        <taxon>Ampullariidae</taxon>
        <taxon>Pomacea</taxon>
    </lineage>
</organism>
<dbReference type="STRING" id="400727.A0A2T7NFY7"/>
<evidence type="ECO:0000256" key="3">
    <source>
        <dbReference type="SAM" id="Phobius"/>
    </source>
</evidence>
<dbReference type="GO" id="GO:0016491">
    <property type="term" value="F:oxidoreductase activity"/>
    <property type="evidence" value="ECO:0007669"/>
    <property type="project" value="UniProtKB-KW"/>
</dbReference>
<dbReference type="CDD" id="cd05327">
    <property type="entry name" value="retinol-DH_like_SDR_c_like"/>
    <property type="match status" value="1"/>
</dbReference>
<proteinExistence type="inferred from homology"/>
<dbReference type="Pfam" id="PF00106">
    <property type="entry name" value="adh_short"/>
    <property type="match status" value="2"/>
</dbReference>
<dbReference type="OrthoDB" id="191139at2759"/>
<dbReference type="EMBL" id="PZQS01000013">
    <property type="protein sequence ID" value="PVD20089.1"/>
    <property type="molecule type" value="Genomic_DNA"/>
</dbReference>
<feature type="transmembrane region" description="Helical" evidence="3">
    <location>
        <begin position="12"/>
        <end position="32"/>
    </location>
</feature>
<evidence type="ECO:0000256" key="2">
    <source>
        <dbReference type="RuleBase" id="RU000363"/>
    </source>
</evidence>
<dbReference type="PANTHER" id="PTHR43157:SF31">
    <property type="entry name" value="PHOSPHATIDYLINOSITOL-GLYCAN BIOSYNTHESIS CLASS F PROTEIN"/>
    <property type="match status" value="1"/>
</dbReference>
<accession>A0A2T7NFY7</accession>
<dbReference type="PRINTS" id="PR00080">
    <property type="entry name" value="SDRFAMILY"/>
</dbReference>
<reference evidence="4 5" key="1">
    <citation type="submission" date="2018-04" db="EMBL/GenBank/DDBJ databases">
        <title>The genome of golden apple snail Pomacea canaliculata provides insight into stress tolerance and invasive adaptation.</title>
        <authorList>
            <person name="Liu C."/>
            <person name="Liu B."/>
            <person name="Ren Y."/>
            <person name="Zhang Y."/>
            <person name="Wang H."/>
            <person name="Li S."/>
            <person name="Jiang F."/>
            <person name="Yin L."/>
            <person name="Zhang G."/>
            <person name="Qian W."/>
            <person name="Fan W."/>
        </authorList>
    </citation>
    <scope>NUCLEOTIDE SEQUENCE [LARGE SCALE GENOMIC DNA]</scope>
    <source>
        <strain evidence="4">SZHN2017</strain>
        <tissue evidence="4">Muscle</tissue>
    </source>
</reference>
<evidence type="ECO:0000313" key="4">
    <source>
        <dbReference type="EMBL" id="PVD20089.1"/>
    </source>
</evidence>
<comment type="caution">
    <text evidence="4">The sequence shown here is derived from an EMBL/GenBank/DDBJ whole genome shotgun (WGS) entry which is preliminary data.</text>
</comment>
<dbReference type="SUPFAM" id="SSF51735">
    <property type="entry name" value="NAD(P)-binding Rossmann-fold domains"/>
    <property type="match status" value="1"/>
</dbReference>
<keyword evidence="3" id="KW-0812">Transmembrane</keyword>
<dbReference type="InterPro" id="IPR002347">
    <property type="entry name" value="SDR_fam"/>
</dbReference>
<dbReference type="PRINTS" id="PR00081">
    <property type="entry name" value="GDHRDH"/>
</dbReference>